<reference evidence="4" key="1">
    <citation type="journal article" date="2020" name="Cell">
        <title>Large-Scale Comparative Analyses of Tick Genomes Elucidate Their Genetic Diversity and Vector Capacities.</title>
        <authorList>
            <consortium name="Tick Genome and Microbiome Consortium (TIGMIC)"/>
            <person name="Jia N."/>
            <person name="Wang J."/>
            <person name="Shi W."/>
            <person name="Du L."/>
            <person name="Sun Y."/>
            <person name="Zhan W."/>
            <person name="Jiang J.F."/>
            <person name="Wang Q."/>
            <person name="Zhang B."/>
            <person name="Ji P."/>
            <person name="Bell-Sakyi L."/>
            <person name="Cui X.M."/>
            <person name="Yuan T.T."/>
            <person name="Jiang B.G."/>
            <person name="Yang W.F."/>
            <person name="Lam T.T."/>
            <person name="Chang Q.C."/>
            <person name="Ding S.J."/>
            <person name="Wang X.J."/>
            <person name="Zhu J.G."/>
            <person name="Ruan X.D."/>
            <person name="Zhao L."/>
            <person name="Wei J.T."/>
            <person name="Ye R.Z."/>
            <person name="Que T.C."/>
            <person name="Du C.H."/>
            <person name="Zhou Y.H."/>
            <person name="Cheng J.X."/>
            <person name="Dai P.F."/>
            <person name="Guo W.B."/>
            <person name="Han X.H."/>
            <person name="Huang E.J."/>
            <person name="Li L.F."/>
            <person name="Wei W."/>
            <person name="Gao Y.C."/>
            <person name="Liu J.Z."/>
            <person name="Shao H.Z."/>
            <person name="Wang X."/>
            <person name="Wang C.C."/>
            <person name="Yang T.C."/>
            <person name="Huo Q.B."/>
            <person name="Li W."/>
            <person name="Chen H.Y."/>
            <person name="Chen S.E."/>
            <person name="Zhou L.G."/>
            <person name="Ni X.B."/>
            <person name="Tian J.H."/>
            <person name="Sheng Y."/>
            <person name="Liu T."/>
            <person name="Pan Y.S."/>
            <person name="Xia L.Y."/>
            <person name="Li J."/>
            <person name="Zhao F."/>
            <person name="Cao W.C."/>
        </authorList>
    </citation>
    <scope>NUCLEOTIDE SEQUENCE</scope>
    <source>
        <strain evidence="4">Rsan-2018</strain>
    </source>
</reference>
<protein>
    <recommendedName>
        <fullName evidence="3">CCHC-type domain-containing protein</fullName>
    </recommendedName>
</protein>
<feature type="region of interest" description="Disordered" evidence="2">
    <location>
        <begin position="99"/>
        <end position="118"/>
    </location>
</feature>
<accession>A0A9D4STK2</accession>
<keyword evidence="1" id="KW-0479">Metal-binding</keyword>
<dbReference type="PROSITE" id="PS51257">
    <property type="entry name" value="PROKAR_LIPOPROTEIN"/>
    <property type="match status" value="1"/>
</dbReference>
<dbReference type="SMART" id="SM00343">
    <property type="entry name" value="ZnF_C2HC"/>
    <property type="match status" value="1"/>
</dbReference>
<organism evidence="4 5">
    <name type="scientific">Rhipicephalus sanguineus</name>
    <name type="common">Brown dog tick</name>
    <name type="synonym">Ixodes sanguineus</name>
    <dbReference type="NCBI Taxonomy" id="34632"/>
    <lineage>
        <taxon>Eukaryota</taxon>
        <taxon>Metazoa</taxon>
        <taxon>Ecdysozoa</taxon>
        <taxon>Arthropoda</taxon>
        <taxon>Chelicerata</taxon>
        <taxon>Arachnida</taxon>
        <taxon>Acari</taxon>
        <taxon>Parasitiformes</taxon>
        <taxon>Ixodida</taxon>
        <taxon>Ixodoidea</taxon>
        <taxon>Ixodidae</taxon>
        <taxon>Rhipicephalinae</taxon>
        <taxon>Rhipicephalus</taxon>
        <taxon>Rhipicephalus</taxon>
    </lineage>
</organism>
<feature type="compositionally biased region" description="Basic and acidic residues" evidence="2">
    <location>
        <begin position="704"/>
        <end position="729"/>
    </location>
</feature>
<feature type="compositionally biased region" description="Polar residues" evidence="2">
    <location>
        <begin position="619"/>
        <end position="631"/>
    </location>
</feature>
<dbReference type="VEuPathDB" id="VectorBase:RSAN_050886"/>
<feature type="compositionally biased region" description="Basic and acidic residues" evidence="2">
    <location>
        <begin position="553"/>
        <end position="563"/>
    </location>
</feature>
<dbReference type="GO" id="GO:0003676">
    <property type="term" value="F:nucleic acid binding"/>
    <property type="evidence" value="ECO:0007669"/>
    <property type="project" value="InterPro"/>
</dbReference>
<feature type="region of interest" description="Disordered" evidence="2">
    <location>
        <begin position="544"/>
        <end position="729"/>
    </location>
</feature>
<dbReference type="InterPro" id="IPR001878">
    <property type="entry name" value="Znf_CCHC"/>
</dbReference>
<dbReference type="VEuPathDB" id="VectorBase:RSAN_039414"/>
<name>A0A9D4STK2_RHISA</name>
<dbReference type="AlphaFoldDB" id="A0A9D4STK2"/>
<sequence>MPIARPDNLPEELWPQPSTSTACLENNNPGPSTSNAAPAEGKASSKAVRVTDAVSTAPADDERVSGAEASTGGQSTTDGEGKSCGGAVAAAVLRCPPRPRQYRSKSAVSTDPRSPYYISQGIQNNEAVRRSPSVSCVLDAIRREAQEGGEVPGVSKAALEKPSVSTIRQHYYPEGGWGWVVCACALLVHMLTQGVQGAFGLLLIIIRQQFHGDDDAYTLHAAESLQPDEFGEGSGWCEIKRHSKNQQQGQQQTAATSPTETSTAAGTAVKYNRKTARQVRQIARASRMPDLPTDDYKVVVRPRGGFNVSDYKMDRIYCCLRSAAEIGREAAEEDSICLNFKQNIVVLSTPSEDRAKRYGAISKLRIGEREFEASAYRAAPENTSKGLVRGISNDESPENIVKSLVTQRNPTVLHAKRMGNTDNVIVLFDGFYVPRYVYYGAMLVRCSLYRKHIDVCYGCGRLGHRADVCPNPNNKMCRGCGYSNPPQEHLCDPKCQLCGKGHLTGDRKCKAKYKIPYLVKRRQWERRTREEDAAVEAYGNGYNSSSTANYASQDRHLRREGRSASRGAIGGAGKSRSRSSARSRSRSLTGSRASKPRSKSKMRVAAGPGAMQPTGFVNHGNSSQYENGSYWQRQHQQQQQHQHYKSNVQEVSWADVAASPGGDGAAGRRDGVVVSGGGGPGPGRPVPVEVNTVDDSSVETADEREDRPVSSKRAALDPERPTTEPRSTSYERLKKRIENIETSLDERFASQTEQINKMFTVVNNSVAKLAEQMTQAIAALTARMDDFEARPPPLAGRSLRATGKPYARPQQQQTPITDAETQHQQPSLSGDGLH</sequence>
<gene>
    <name evidence="4" type="ORF">HPB52_023317</name>
</gene>
<feature type="region of interest" description="Disordered" evidence="2">
    <location>
        <begin position="242"/>
        <end position="266"/>
    </location>
</feature>
<comment type="caution">
    <text evidence="4">The sequence shown here is derived from an EMBL/GenBank/DDBJ whole genome shotgun (WGS) entry which is preliminary data.</text>
</comment>
<dbReference type="PROSITE" id="PS50158">
    <property type="entry name" value="ZF_CCHC"/>
    <property type="match status" value="1"/>
</dbReference>
<dbReference type="InterPro" id="IPR036875">
    <property type="entry name" value="Znf_CCHC_sf"/>
</dbReference>
<feature type="compositionally biased region" description="Basic residues" evidence="2">
    <location>
        <begin position="575"/>
        <end position="585"/>
    </location>
</feature>
<keyword evidence="5" id="KW-1185">Reference proteome</keyword>
<feature type="domain" description="CCHC-type" evidence="3">
    <location>
        <begin position="456"/>
        <end position="471"/>
    </location>
</feature>
<feature type="compositionally biased region" description="Polar residues" evidence="2">
    <location>
        <begin position="16"/>
        <end position="36"/>
    </location>
</feature>
<evidence type="ECO:0000256" key="2">
    <source>
        <dbReference type="SAM" id="MobiDB-lite"/>
    </source>
</evidence>
<evidence type="ECO:0000313" key="4">
    <source>
        <dbReference type="EMBL" id="KAH7948496.1"/>
    </source>
</evidence>
<proteinExistence type="predicted"/>
<evidence type="ECO:0000256" key="1">
    <source>
        <dbReference type="PROSITE-ProRule" id="PRU00047"/>
    </source>
</evidence>
<keyword evidence="1" id="KW-0863">Zinc-finger</keyword>
<dbReference type="SUPFAM" id="SSF57756">
    <property type="entry name" value="Retrovirus zinc finger-like domains"/>
    <property type="match status" value="1"/>
</dbReference>
<feature type="compositionally biased region" description="Low complexity" evidence="2">
    <location>
        <begin position="632"/>
        <end position="641"/>
    </location>
</feature>
<feature type="region of interest" description="Disordered" evidence="2">
    <location>
        <begin position="788"/>
        <end position="834"/>
    </location>
</feature>
<dbReference type="Proteomes" id="UP000821837">
    <property type="component" value="Chromosome 6"/>
</dbReference>
<dbReference type="EMBL" id="JABSTV010001252">
    <property type="protein sequence ID" value="KAH7948496.1"/>
    <property type="molecule type" value="Genomic_DNA"/>
</dbReference>
<evidence type="ECO:0000259" key="3">
    <source>
        <dbReference type="PROSITE" id="PS50158"/>
    </source>
</evidence>
<evidence type="ECO:0000313" key="5">
    <source>
        <dbReference type="Proteomes" id="UP000821837"/>
    </source>
</evidence>
<keyword evidence="1" id="KW-0862">Zinc</keyword>
<feature type="compositionally biased region" description="Low complexity" evidence="2">
    <location>
        <begin position="246"/>
        <end position="266"/>
    </location>
</feature>
<reference evidence="4" key="2">
    <citation type="submission" date="2021-09" db="EMBL/GenBank/DDBJ databases">
        <authorList>
            <person name="Jia N."/>
            <person name="Wang J."/>
            <person name="Shi W."/>
            <person name="Du L."/>
            <person name="Sun Y."/>
            <person name="Zhan W."/>
            <person name="Jiang J."/>
            <person name="Wang Q."/>
            <person name="Zhang B."/>
            <person name="Ji P."/>
            <person name="Sakyi L.B."/>
            <person name="Cui X."/>
            <person name="Yuan T."/>
            <person name="Jiang B."/>
            <person name="Yang W."/>
            <person name="Lam T.T.-Y."/>
            <person name="Chang Q."/>
            <person name="Ding S."/>
            <person name="Wang X."/>
            <person name="Zhu J."/>
            <person name="Ruan X."/>
            <person name="Zhao L."/>
            <person name="Wei J."/>
            <person name="Que T."/>
            <person name="Du C."/>
            <person name="Cheng J."/>
            <person name="Dai P."/>
            <person name="Han X."/>
            <person name="Huang E."/>
            <person name="Gao Y."/>
            <person name="Liu J."/>
            <person name="Shao H."/>
            <person name="Ye R."/>
            <person name="Li L."/>
            <person name="Wei W."/>
            <person name="Wang X."/>
            <person name="Wang C."/>
            <person name="Huo Q."/>
            <person name="Li W."/>
            <person name="Guo W."/>
            <person name="Chen H."/>
            <person name="Chen S."/>
            <person name="Zhou L."/>
            <person name="Zhou L."/>
            <person name="Ni X."/>
            <person name="Tian J."/>
            <person name="Zhou Y."/>
            <person name="Sheng Y."/>
            <person name="Liu T."/>
            <person name="Pan Y."/>
            <person name="Xia L."/>
            <person name="Li J."/>
            <person name="Zhao F."/>
            <person name="Cao W."/>
        </authorList>
    </citation>
    <scope>NUCLEOTIDE SEQUENCE</scope>
    <source>
        <strain evidence="4">Rsan-2018</strain>
        <tissue evidence="4">Larvae</tissue>
    </source>
</reference>
<feature type="region of interest" description="Disordered" evidence="2">
    <location>
        <begin position="1"/>
        <end position="83"/>
    </location>
</feature>
<dbReference type="GO" id="GO:0008270">
    <property type="term" value="F:zinc ion binding"/>
    <property type="evidence" value="ECO:0007669"/>
    <property type="project" value="UniProtKB-KW"/>
</dbReference>